<dbReference type="PROSITE" id="PS50929">
    <property type="entry name" value="ABC_TM1F"/>
    <property type="match status" value="1"/>
</dbReference>
<keyword evidence="2 5" id="KW-0812">Transmembrane</keyword>
<protein>
    <submittedName>
        <fullName evidence="8">ABC transmembrane type-1 domain-containing protein</fullName>
    </submittedName>
</protein>
<dbReference type="InterPro" id="IPR036640">
    <property type="entry name" value="ABC1_TM_sf"/>
</dbReference>
<evidence type="ECO:0000259" key="6">
    <source>
        <dbReference type="PROSITE" id="PS50929"/>
    </source>
</evidence>
<dbReference type="PANTHER" id="PTHR43394:SF19">
    <property type="entry name" value="ABC TRANSPORTER B FAMILY"/>
    <property type="match status" value="1"/>
</dbReference>
<dbReference type="GO" id="GO:0015421">
    <property type="term" value="F:ABC-type oligopeptide transporter activity"/>
    <property type="evidence" value="ECO:0007669"/>
    <property type="project" value="TreeGrafter"/>
</dbReference>
<feature type="transmembrane region" description="Helical" evidence="5">
    <location>
        <begin position="123"/>
        <end position="142"/>
    </location>
</feature>
<feature type="domain" description="ABC transmembrane type-1" evidence="6">
    <location>
        <begin position="128"/>
        <end position="340"/>
    </location>
</feature>
<dbReference type="Pfam" id="PF00664">
    <property type="entry name" value="ABC_membrane"/>
    <property type="match status" value="1"/>
</dbReference>
<dbReference type="Gene3D" id="1.20.1560.10">
    <property type="entry name" value="ABC transporter type 1, transmembrane domain"/>
    <property type="match status" value="1"/>
</dbReference>
<dbReference type="InterPro" id="IPR011527">
    <property type="entry name" value="ABC1_TM_dom"/>
</dbReference>
<keyword evidence="7" id="KW-1185">Reference proteome</keyword>
<evidence type="ECO:0000256" key="2">
    <source>
        <dbReference type="ARBA" id="ARBA00022692"/>
    </source>
</evidence>
<name>A0A914EM81_9BILA</name>
<accession>A0A914EM81</accession>
<dbReference type="InterPro" id="IPR039421">
    <property type="entry name" value="Type_1_exporter"/>
</dbReference>
<evidence type="ECO:0000256" key="4">
    <source>
        <dbReference type="ARBA" id="ARBA00023136"/>
    </source>
</evidence>
<dbReference type="Proteomes" id="UP000887540">
    <property type="component" value="Unplaced"/>
</dbReference>
<comment type="subcellular location">
    <subcellularLocation>
        <location evidence="1">Membrane</location>
        <topology evidence="1">Multi-pass membrane protein</topology>
    </subcellularLocation>
</comment>
<dbReference type="PANTHER" id="PTHR43394">
    <property type="entry name" value="ATP-DEPENDENT PERMEASE MDL1, MITOCHONDRIAL"/>
    <property type="match status" value="1"/>
</dbReference>
<reference evidence="8" key="1">
    <citation type="submission" date="2022-11" db="UniProtKB">
        <authorList>
            <consortium name="WormBaseParasite"/>
        </authorList>
    </citation>
    <scope>IDENTIFICATION</scope>
</reference>
<evidence type="ECO:0000313" key="8">
    <source>
        <dbReference type="WBParaSite" id="ACRNAN_scaffold9216.g16552.t1"/>
    </source>
</evidence>
<evidence type="ECO:0000256" key="5">
    <source>
        <dbReference type="SAM" id="Phobius"/>
    </source>
</evidence>
<dbReference type="GO" id="GO:0016020">
    <property type="term" value="C:membrane"/>
    <property type="evidence" value="ECO:0007669"/>
    <property type="project" value="UniProtKB-SubCell"/>
</dbReference>
<keyword evidence="4 5" id="KW-0472">Membrane</keyword>
<proteinExistence type="predicted"/>
<dbReference type="WBParaSite" id="ACRNAN_scaffold9216.g16552.t1">
    <property type="protein sequence ID" value="ACRNAN_scaffold9216.g16552.t1"/>
    <property type="gene ID" value="ACRNAN_scaffold9216.g16552"/>
</dbReference>
<feature type="transmembrane region" description="Helical" evidence="5">
    <location>
        <begin position="255"/>
        <end position="279"/>
    </location>
</feature>
<dbReference type="AlphaFoldDB" id="A0A914EM81"/>
<evidence type="ECO:0000256" key="3">
    <source>
        <dbReference type="ARBA" id="ARBA00022989"/>
    </source>
</evidence>
<feature type="transmembrane region" description="Helical" evidence="5">
    <location>
        <begin position="162"/>
        <end position="182"/>
    </location>
</feature>
<sequence>MAIRKLFYRCSLFFFGLQIFNWGYSLTKLLAFSERPEQLSFFGIYLSLTWNVLAFILVWAIWHFLINSNVIELLINRRFTSQADDREQLITTDTENNDEDKETSRLTTFAHIAQILYYCRSQWQWYTAGFVFLIIYAGARVFIPHFTGQVISTIIEKDFSQLIRSVIFMSVLTLVSTLFGGLRGGCFDYGVALMSRKIRRDLFSSIISQEIAFFDEVKTGEVVSRLTSDCQTMSTLVGTNVNIFFRNNVMLVGSLGFMFSLSWRLTLVSFIAVPIVGFVSKVYGAYFDKIIEQTQNSIADANHVAEEVISTMRTVRSFACEKKECSRFEGFLGRTLQINKVLIARC</sequence>
<dbReference type="SUPFAM" id="SSF90123">
    <property type="entry name" value="ABC transporter transmembrane region"/>
    <property type="match status" value="1"/>
</dbReference>
<organism evidence="7 8">
    <name type="scientific">Acrobeloides nanus</name>
    <dbReference type="NCBI Taxonomy" id="290746"/>
    <lineage>
        <taxon>Eukaryota</taxon>
        <taxon>Metazoa</taxon>
        <taxon>Ecdysozoa</taxon>
        <taxon>Nematoda</taxon>
        <taxon>Chromadorea</taxon>
        <taxon>Rhabditida</taxon>
        <taxon>Tylenchina</taxon>
        <taxon>Cephalobomorpha</taxon>
        <taxon>Cephaloboidea</taxon>
        <taxon>Cephalobidae</taxon>
        <taxon>Acrobeloides</taxon>
    </lineage>
</organism>
<dbReference type="GO" id="GO:0005524">
    <property type="term" value="F:ATP binding"/>
    <property type="evidence" value="ECO:0007669"/>
    <property type="project" value="InterPro"/>
</dbReference>
<feature type="transmembrane region" description="Helical" evidence="5">
    <location>
        <begin position="6"/>
        <end position="27"/>
    </location>
</feature>
<feature type="transmembrane region" description="Helical" evidence="5">
    <location>
        <begin position="39"/>
        <end position="62"/>
    </location>
</feature>
<keyword evidence="3 5" id="KW-1133">Transmembrane helix</keyword>
<evidence type="ECO:0000313" key="7">
    <source>
        <dbReference type="Proteomes" id="UP000887540"/>
    </source>
</evidence>
<dbReference type="CDD" id="cd18572">
    <property type="entry name" value="ABC_6TM_TAP"/>
    <property type="match status" value="1"/>
</dbReference>
<evidence type="ECO:0000256" key="1">
    <source>
        <dbReference type="ARBA" id="ARBA00004141"/>
    </source>
</evidence>